<name>A0A7C3J5C0_UNCW3</name>
<protein>
    <recommendedName>
        <fullName evidence="3">Type 4 fimbrial biogenesis protein PilX N-terminal domain-containing protein</fullName>
    </recommendedName>
</protein>
<feature type="transmembrane region" description="Helical" evidence="1">
    <location>
        <begin position="6"/>
        <end position="29"/>
    </location>
</feature>
<comment type="caution">
    <text evidence="2">The sequence shown here is derived from an EMBL/GenBank/DDBJ whole genome shotgun (WGS) entry which is preliminary data.</text>
</comment>
<dbReference type="AlphaFoldDB" id="A0A7C3J5C0"/>
<keyword evidence="1" id="KW-0812">Transmembrane</keyword>
<evidence type="ECO:0000256" key="1">
    <source>
        <dbReference type="SAM" id="Phobius"/>
    </source>
</evidence>
<evidence type="ECO:0000313" key="2">
    <source>
        <dbReference type="EMBL" id="HFK23151.1"/>
    </source>
</evidence>
<sequence length="497" mass="55440">MKREGIALVTTIMILLMLSLLAAGMFFTVKNEMAISRYQANSVQVISVAESALDEIKHRMNLPPSDPYFIGDTSVPLNPNWKTIILFEDNSNSDDSLTGIFYKTSLQTNLPDFDPDNPEMDYTTKEPDSLLSLTIRHKTSEDGTQIYFYDSKTEKQFLGPPSLVVEYPPVEVIQITARSGKAVKKILAEISKQEVNIKVQSALSSSTIAWQMTGNTDVYVCGHNHLLSTPYNVCPFDPTTSPPHQPGSSDPAVSCWAVASGSGSFQTGTPLYHVEIDSCDSHPGKNHYFYNYYKHTWNINRLEYDPYCTRAGCLAGIATTSSSVGNYGATKSHIFGNPDIIIKYDLTIPELYQVLGYSSEAEMNEAINWETTLVNDPTTIRYFKLGSGLGSVVEIPSISSQTMGIIWVNGSVRLRAGSRNFQHKGLLYIQGDLLETSTPGGNYDFWILGAMMVKGYIDNIHTSGNKRMFFMYSKDALTQTVEQDLRFYKLIGWKEVY</sequence>
<organism evidence="2">
    <name type="scientific">candidate division WOR-3 bacterium</name>
    <dbReference type="NCBI Taxonomy" id="2052148"/>
    <lineage>
        <taxon>Bacteria</taxon>
        <taxon>Bacteria division WOR-3</taxon>
    </lineage>
</organism>
<accession>A0A7C3J5C0</accession>
<evidence type="ECO:0008006" key="3">
    <source>
        <dbReference type="Google" id="ProtNLM"/>
    </source>
</evidence>
<proteinExistence type="predicted"/>
<dbReference type="EMBL" id="DSTT01000001">
    <property type="protein sequence ID" value="HFK23151.1"/>
    <property type="molecule type" value="Genomic_DNA"/>
</dbReference>
<reference evidence="2" key="1">
    <citation type="journal article" date="2020" name="mSystems">
        <title>Genome- and Community-Level Interaction Insights into Carbon Utilization and Element Cycling Functions of Hydrothermarchaeota in Hydrothermal Sediment.</title>
        <authorList>
            <person name="Zhou Z."/>
            <person name="Liu Y."/>
            <person name="Xu W."/>
            <person name="Pan J."/>
            <person name="Luo Z.H."/>
            <person name="Li M."/>
        </authorList>
    </citation>
    <scope>NUCLEOTIDE SEQUENCE [LARGE SCALE GENOMIC DNA]</scope>
    <source>
        <strain evidence="2">SpSt-464</strain>
    </source>
</reference>
<keyword evidence="1" id="KW-0472">Membrane</keyword>
<keyword evidence="1" id="KW-1133">Transmembrane helix</keyword>
<gene>
    <name evidence="2" type="ORF">ENS15_00640</name>
</gene>